<dbReference type="PANTHER" id="PTHR45883">
    <property type="entry name" value="HSC70-INTERACTING PROTEIN"/>
    <property type="match status" value="1"/>
</dbReference>
<proteinExistence type="inferred from homology"/>
<keyword evidence="7" id="KW-1185">Reference proteome</keyword>
<reference evidence="6" key="1">
    <citation type="submission" date="2023-06" db="EMBL/GenBank/DDBJ databases">
        <authorList>
            <person name="Delattre M."/>
        </authorList>
    </citation>
    <scope>NUCLEOTIDE SEQUENCE</scope>
    <source>
        <strain evidence="6">AF72</strain>
    </source>
</reference>
<dbReference type="Gene3D" id="1.25.40.10">
    <property type="entry name" value="Tetratricopeptide repeat domain"/>
    <property type="match status" value="1"/>
</dbReference>
<feature type="compositionally biased region" description="Acidic residues" evidence="4">
    <location>
        <begin position="110"/>
        <end position="120"/>
    </location>
</feature>
<keyword evidence="3" id="KW-0802">TPR repeat</keyword>
<dbReference type="PANTHER" id="PTHR45883:SF2">
    <property type="entry name" value="HSC70-INTERACTING PROTEIN"/>
    <property type="match status" value="1"/>
</dbReference>
<comment type="caution">
    <text evidence="6">The sequence shown here is derived from an EMBL/GenBank/DDBJ whole genome shotgun (WGS) entry which is preliminary data.</text>
</comment>
<accession>A0AA36D418</accession>
<comment type="similarity">
    <text evidence="1">Belongs to the FAM10 family.</text>
</comment>
<gene>
    <name evidence="6" type="ORF">MSPICULIGERA_LOCUS18869</name>
</gene>
<keyword evidence="2" id="KW-0677">Repeat</keyword>
<dbReference type="SMART" id="SM00028">
    <property type="entry name" value="TPR"/>
    <property type="match status" value="3"/>
</dbReference>
<feature type="compositionally biased region" description="Basic and acidic residues" evidence="4">
    <location>
        <begin position="48"/>
        <end position="69"/>
    </location>
</feature>
<dbReference type="SUPFAM" id="SSF48452">
    <property type="entry name" value="TPR-like"/>
    <property type="match status" value="1"/>
</dbReference>
<feature type="non-terminal residue" evidence="6">
    <location>
        <position position="270"/>
    </location>
</feature>
<feature type="compositionally biased region" description="Basic and acidic residues" evidence="4">
    <location>
        <begin position="85"/>
        <end position="109"/>
    </location>
</feature>
<dbReference type="Gene3D" id="6.10.250.3420">
    <property type="match status" value="1"/>
</dbReference>
<dbReference type="Pfam" id="PF18253">
    <property type="entry name" value="HipN"/>
    <property type="match status" value="1"/>
</dbReference>
<feature type="compositionally biased region" description="Basic and acidic residues" evidence="4">
    <location>
        <begin position="128"/>
        <end position="143"/>
    </location>
</feature>
<dbReference type="Proteomes" id="UP001177023">
    <property type="component" value="Unassembled WGS sequence"/>
</dbReference>
<evidence type="ECO:0000313" key="7">
    <source>
        <dbReference type="Proteomes" id="UP001177023"/>
    </source>
</evidence>
<dbReference type="InterPro" id="IPR011990">
    <property type="entry name" value="TPR-like_helical_dom_sf"/>
</dbReference>
<evidence type="ECO:0000313" key="6">
    <source>
        <dbReference type="EMBL" id="CAJ0580678.1"/>
    </source>
</evidence>
<dbReference type="InterPro" id="IPR034649">
    <property type="entry name" value="Hip_N"/>
</dbReference>
<protein>
    <recommendedName>
        <fullName evidence="5">Hsp70-interacting protein N-terminal domain-containing protein</fullName>
    </recommendedName>
</protein>
<evidence type="ECO:0000256" key="4">
    <source>
        <dbReference type="SAM" id="MobiDB-lite"/>
    </source>
</evidence>
<feature type="compositionally biased region" description="Basic residues" evidence="4">
    <location>
        <begin position="70"/>
        <end position="84"/>
    </location>
</feature>
<dbReference type="EMBL" id="CATQJA010002662">
    <property type="protein sequence ID" value="CAJ0580678.1"/>
    <property type="molecule type" value="Genomic_DNA"/>
</dbReference>
<name>A0AA36D418_9BILA</name>
<organism evidence="6 7">
    <name type="scientific">Mesorhabditis spiculigera</name>
    <dbReference type="NCBI Taxonomy" id="96644"/>
    <lineage>
        <taxon>Eukaryota</taxon>
        <taxon>Metazoa</taxon>
        <taxon>Ecdysozoa</taxon>
        <taxon>Nematoda</taxon>
        <taxon>Chromadorea</taxon>
        <taxon>Rhabditida</taxon>
        <taxon>Rhabditina</taxon>
        <taxon>Rhabditomorpha</taxon>
        <taxon>Rhabditoidea</taxon>
        <taxon>Rhabditidae</taxon>
        <taxon>Mesorhabditinae</taxon>
        <taxon>Mesorhabditis</taxon>
    </lineage>
</organism>
<feature type="domain" description="Hsp70-interacting protein N-terminal" evidence="5">
    <location>
        <begin position="9"/>
        <end position="44"/>
    </location>
</feature>
<sequence>MDEDTGFATLQAFIGTLRADPSKLHHPRLGFFRDYLVDLGATLPPKPAEPKPAEAKKPAKSAKEPEAKKPAKSAKKPKAKKPAKSAKEPEAKKPAEDPKSAKEPEAAKEDDIEEIPEPELDLSGVIEPDPKGELPVGDHRSQLSDEESEKFEAAKAKGMQAFSEGNFNDAIEHFTEALLINASAILLARRAFALIKINRPNAAIADCSNAIDINPDSAQGYKYRGRAYRLLGNFRKAHQDLVTACKLDYDDQANEWLKEVEPNVGTFSFF</sequence>
<dbReference type="InterPro" id="IPR019734">
    <property type="entry name" value="TPR_rpt"/>
</dbReference>
<evidence type="ECO:0000256" key="1">
    <source>
        <dbReference type="ARBA" id="ARBA00009015"/>
    </source>
</evidence>
<evidence type="ECO:0000259" key="5">
    <source>
        <dbReference type="Pfam" id="PF18253"/>
    </source>
</evidence>
<dbReference type="GO" id="GO:0046983">
    <property type="term" value="F:protein dimerization activity"/>
    <property type="evidence" value="ECO:0007669"/>
    <property type="project" value="InterPro"/>
</dbReference>
<evidence type="ECO:0000256" key="3">
    <source>
        <dbReference type="ARBA" id="ARBA00022803"/>
    </source>
</evidence>
<feature type="region of interest" description="Disordered" evidence="4">
    <location>
        <begin position="40"/>
        <end position="154"/>
    </location>
</feature>
<dbReference type="AlphaFoldDB" id="A0AA36D418"/>
<dbReference type="CDD" id="cd14438">
    <property type="entry name" value="Hip_N"/>
    <property type="match status" value="1"/>
</dbReference>
<dbReference type="GO" id="GO:0030544">
    <property type="term" value="F:Hsp70 protein binding"/>
    <property type="evidence" value="ECO:0007669"/>
    <property type="project" value="TreeGrafter"/>
</dbReference>
<evidence type="ECO:0000256" key="2">
    <source>
        <dbReference type="ARBA" id="ARBA00022737"/>
    </source>
</evidence>